<dbReference type="InterPro" id="IPR029063">
    <property type="entry name" value="SAM-dependent_MTases_sf"/>
</dbReference>
<dbReference type="CDD" id="cd02440">
    <property type="entry name" value="AdoMet_MTases"/>
    <property type="match status" value="1"/>
</dbReference>
<keyword evidence="5" id="KW-0819">tRNA processing</keyword>
<dbReference type="InterPro" id="IPR056743">
    <property type="entry name" value="TRM5-TYW2-like_MTfase"/>
</dbReference>
<dbReference type="GO" id="GO:0005759">
    <property type="term" value="C:mitochondrial matrix"/>
    <property type="evidence" value="ECO:0007669"/>
    <property type="project" value="TreeGrafter"/>
</dbReference>
<dbReference type="AlphaFoldDB" id="A0A2T9ZDN0"/>
<protein>
    <recommendedName>
        <fullName evidence="6">SAM-dependent methyltransferase TRM5/TYW2-type domain-containing protein</fullName>
    </recommendedName>
</protein>
<dbReference type="PANTHER" id="PTHR23245:SF36">
    <property type="entry name" value="TRNA (GUANINE(37)-N1)-METHYLTRANSFERASE"/>
    <property type="match status" value="1"/>
</dbReference>
<dbReference type="Proteomes" id="UP000245609">
    <property type="component" value="Unassembled WGS sequence"/>
</dbReference>
<proteinExistence type="predicted"/>
<evidence type="ECO:0000259" key="6">
    <source>
        <dbReference type="PROSITE" id="PS51684"/>
    </source>
</evidence>
<dbReference type="Gene3D" id="3.40.50.150">
    <property type="entry name" value="Vaccinia Virus protein VP39"/>
    <property type="match status" value="1"/>
</dbReference>
<gene>
    <name evidence="7" type="ORF">BB560_002856</name>
</gene>
<dbReference type="Pfam" id="PF02475">
    <property type="entry name" value="TRM5-TYW2_MTfase"/>
    <property type="match status" value="1"/>
</dbReference>
<dbReference type="GO" id="GO:0070901">
    <property type="term" value="P:mitochondrial tRNA methylation"/>
    <property type="evidence" value="ECO:0007669"/>
    <property type="project" value="TreeGrafter"/>
</dbReference>
<evidence type="ECO:0000256" key="3">
    <source>
        <dbReference type="ARBA" id="ARBA00022679"/>
    </source>
</evidence>
<evidence type="ECO:0000256" key="5">
    <source>
        <dbReference type="ARBA" id="ARBA00022694"/>
    </source>
</evidence>
<keyword evidence="8" id="KW-1185">Reference proteome</keyword>
<evidence type="ECO:0000256" key="4">
    <source>
        <dbReference type="ARBA" id="ARBA00022691"/>
    </source>
</evidence>
<dbReference type="InterPro" id="IPR030382">
    <property type="entry name" value="MeTrfase_TRM5/TYW2"/>
</dbReference>
<evidence type="ECO:0000256" key="2">
    <source>
        <dbReference type="ARBA" id="ARBA00022603"/>
    </source>
</evidence>
<dbReference type="GO" id="GO:0002939">
    <property type="term" value="P:tRNA N1-guanine methylation"/>
    <property type="evidence" value="ECO:0007669"/>
    <property type="project" value="TreeGrafter"/>
</dbReference>
<keyword evidence="3" id="KW-0808">Transferase</keyword>
<dbReference type="STRING" id="133381.A0A2T9ZDN0"/>
<evidence type="ECO:0000313" key="8">
    <source>
        <dbReference type="Proteomes" id="UP000245609"/>
    </source>
</evidence>
<dbReference type="EMBL" id="MBFS01000358">
    <property type="protein sequence ID" value="PVV02685.1"/>
    <property type="molecule type" value="Genomic_DNA"/>
</dbReference>
<dbReference type="PANTHER" id="PTHR23245">
    <property type="entry name" value="TRNA METHYLTRANSFERASE"/>
    <property type="match status" value="1"/>
</dbReference>
<accession>A0A2T9ZDN0</accession>
<dbReference type="PROSITE" id="PS51684">
    <property type="entry name" value="SAM_MT_TRM5_TYW2"/>
    <property type="match status" value="1"/>
</dbReference>
<dbReference type="OrthoDB" id="408788at2759"/>
<evidence type="ECO:0000256" key="1">
    <source>
        <dbReference type="ARBA" id="ARBA00022490"/>
    </source>
</evidence>
<feature type="domain" description="SAM-dependent methyltransferase TRM5/TYW2-type" evidence="6">
    <location>
        <begin position="1"/>
        <end position="202"/>
    </location>
</feature>
<dbReference type="SUPFAM" id="SSF53335">
    <property type="entry name" value="S-adenosyl-L-methionine-dependent methyltransferases"/>
    <property type="match status" value="1"/>
</dbReference>
<comment type="caution">
    <text evidence="7">The sequence shown here is derived from an EMBL/GenBank/DDBJ whole genome shotgun (WGS) entry which is preliminary data.</text>
</comment>
<keyword evidence="2" id="KW-0489">Methyltransferase</keyword>
<keyword evidence="1" id="KW-0963">Cytoplasm</keyword>
<organism evidence="7 8">
    <name type="scientific">Smittium megazygosporum</name>
    <dbReference type="NCBI Taxonomy" id="133381"/>
    <lineage>
        <taxon>Eukaryota</taxon>
        <taxon>Fungi</taxon>
        <taxon>Fungi incertae sedis</taxon>
        <taxon>Zoopagomycota</taxon>
        <taxon>Kickxellomycotina</taxon>
        <taxon>Harpellomycetes</taxon>
        <taxon>Harpellales</taxon>
        <taxon>Legeriomycetaceae</taxon>
        <taxon>Smittium</taxon>
    </lineage>
</organism>
<dbReference type="GO" id="GO:0008175">
    <property type="term" value="F:tRNA methyltransferase activity"/>
    <property type="evidence" value="ECO:0007669"/>
    <property type="project" value="TreeGrafter"/>
</dbReference>
<reference evidence="7 8" key="1">
    <citation type="journal article" date="2018" name="MBio">
        <title>Comparative Genomics Reveals the Core Gene Toolbox for the Fungus-Insect Symbiosis.</title>
        <authorList>
            <person name="Wang Y."/>
            <person name="Stata M."/>
            <person name="Wang W."/>
            <person name="Stajich J.E."/>
            <person name="White M.M."/>
            <person name="Moncalvo J.M."/>
        </authorList>
    </citation>
    <scope>NUCLEOTIDE SEQUENCE [LARGE SCALE GENOMIC DNA]</scope>
    <source>
        <strain evidence="7 8">SC-DP-2</strain>
    </source>
</reference>
<sequence length="212" mass="23644">MAGVGPFSIPAAKNIGCKVWANDLNPASYSSLLDNIKSNKVQKSVFPFNLDGRTFIRQSFENLLKNENRTFDHVVMNLPATALEFLDAFIGVYNDFESTILDSVVSDSALNKAFLTSRNASSNKDPENKDQKTALSLKLPVIHVHCFSKSETPRDDILSRAVSYLNLPESICKEFGESAKLHYVRSVAPNKDMYCLSFELPLETALCKSKKR</sequence>
<keyword evidence="4" id="KW-0949">S-adenosyl-L-methionine</keyword>
<evidence type="ECO:0000313" key="7">
    <source>
        <dbReference type="EMBL" id="PVV02685.1"/>
    </source>
</evidence>
<name>A0A2T9ZDN0_9FUNG</name>